<proteinExistence type="predicted"/>
<protein>
    <submittedName>
        <fullName evidence="3">Uncharacterized protein</fullName>
    </submittedName>
</protein>
<accession>D3R369</accession>
<keyword evidence="4" id="KW-1185">Reference proteome</keyword>
<dbReference type="EMBL" id="CP001850">
    <property type="protein sequence ID" value="ADC91687.1"/>
    <property type="molecule type" value="Genomic_DNA"/>
</dbReference>
<dbReference type="HOGENOM" id="CLU_637441_0_0_9"/>
<sequence length="464" mass="51924">MKRMYRSIAVTVLAALMALPMVVRAEDTRKKITKIYVEGLSSQQDVKLYVGEKPSDVLERYGKYTFKAELPDSSEKPVVELRSVKFYTDASMINESQEEAVWPFKKSANGLEYDAGKQNFRVGFELVLANKDLYENYQFDNPKLFFGQNAVDGLESTLTSRDGQNKLIDRAFFPFKCDVYRKVKFENFALGNTKPVTFALVGAADGTFKDEMELEVKLSNDQTVDSLLRKKGDTTRVTAKVEYKYESNLYKKPTFWHSAGHGNLEPVNTAKVNVMTYGLLNPNPKENVLLILARCAKLNENMPLIKAQNVTLDYGEKITAEKLIKKAITLLTKDFNGEISKDESELTNVKAYVTFPGEVEHEFAPSDIDKVKEDGIDITYRYKAAESTAKLFVKKPQPKPPVPAPQPPVPAPQPKQQEKTGNAYFDLGRYNLPTCPDSKNNQCAKAGSGAKKDDVPNTAAAAIN</sequence>
<keyword evidence="2" id="KW-0732">Signal</keyword>
<dbReference type="RefSeq" id="WP_012992989.1">
    <property type="nucleotide sequence ID" value="NC_013895.2"/>
</dbReference>
<evidence type="ECO:0000256" key="2">
    <source>
        <dbReference type="SAM" id="SignalP"/>
    </source>
</evidence>
<gene>
    <name evidence="3" type="ordered locus">HMPREF0868_1366</name>
</gene>
<evidence type="ECO:0000256" key="1">
    <source>
        <dbReference type="SAM" id="MobiDB-lite"/>
    </source>
</evidence>
<dbReference type="KEGG" id="clo:HMPREF0868_1366"/>
<reference evidence="4" key="1">
    <citation type="submission" date="2009-12" db="EMBL/GenBank/DDBJ databases">
        <title>Sequence of Clostridiales genomosp. BVAB3 str. UPII9-5.</title>
        <authorList>
            <person name="Madupu R."/>
            <person name="Durkin A.S."/>
            <person name="Torralba M."/>
            <person name="Methe B."/>
            <person name="Sutton G.G."/>
            <person name="Strausberg R.L."/>
            <person name="Nelson K.E."/>
        </authorList>
    </citation>
    <scope>NUCLEOTIDE SEQUENCE [LARGE SCALE GENOMIC DNA]</scope>
    <source>
        <strain evidence="4">UPII9-5</strain>
    </source>
</reference>
<organism evidence="3 4">
    <name type="scientific">Mageeibacillus indolicus (strain UPII9-5)</name>
    <name type="common">Clostridiales genomosp. BVAB3 (strain UPII9-5)</name>
    <dbReference type="NCBI Taxonomy" id="699246"/>
    <lineage>
        <taxon>Bacteria</taxon>
        <taxon>Bacillati</taxon>
        <taxon>Bacillota</taxon>
        <taxon>Clostridia</taxon>
        <taxon>Eubacteriales</taxon>
        <taxon>Oscillospiraceae</taxon>
        <taxon>Mageeibacillus</taxon>
    </lineage>
</organism>
<evidence type="ECO:0000313" key="4">
    <source>
        <dbReference type="Proteomes" id="UP000008234"/>
    </source>
</evidence>
<dbReference type="Proteomes" id="UP000008234">
    <property type="component" value="Chromosome"/>
</dbReference>
<name>D3R369_MAGIU</name>
<feature type="signal peptide" evidence="2">
    <location>
        <begin position="1"/>
        <end position="25"/>
    </location>
</feature>
<dbReference type="AlphaFoldDB" id="D3R369"/>
<feature type="compositionally biased region" description="Pro residues" evidence="1">
    <location>
        <begin position="398"/>
        <end position="413"/>
    </location>
</feature>
<evidence type="ECO:0000313" key="3">
    <source>
        <dbReference type="EMBL" id="ADC91687.1"/>
    </source>
</evidence>
<feature type="chain" id="PRO_5003048963" evidence="2">
    <location>
        <begin position="26"/>
        <end position="464"/>
    </location>
</feature>
<feature type="region of interest" description="Disordered" evidence="1">
    <location>
        <begin position="395"/>
        <end position="464"/>
    </location>
</feature>